<gene>
    <name evidence="1" type="ORF">Lpp71_07686</name>
</gene>
<proteinExistence type="predicted"/>
<dbReference type="Proteomes" id="UP000014252">
    <property type="component" value="Unassembled WGS sequence"/>
</dbReference>
<organism evidence="1 2">
    <name type="scientific">Lacticaseibacillus paracasei subsp. paracasei Lpp71</name>
    <dbReference type="NCBI Taxonomy" id="1256207"/>
    <lineage>
        <taxon>Bacteria</taxon>
        <taxon>Bacillati</taxon>
        <taxon>Bacillota</taxon>
        <taxon>Bacilli</taxon>
        <taxon>Lactobacillales</taxon>
        <taxon>Lactobacillaceae</taxon>
        <taxon>Lacticaseibacillus</taxon>
    </lineage>
</organism>
<protein>
    <submittedName>
        <fullName evidence="1">Phage protein</fullName>
    </submittedName>
</protein>
<comment type="caution">
    <text evidence="1">The sequence shown here is derived from an EMBL/GenBank/DDBJ whole genome shotgun (WGS) entry which is preliminary data.</text>
</comment>
<name>A0A8E0ISI9_LACPA</name>
<sequence>MYLRVDTDLNKIVTTSDIADLCTAIAGTGGTPDGSNDPITLKGYHWIDPNGRYVLGDDGVLRDPVALRTWSRLLSNSNPDPKDAHITRNKTYEATSQATLVQSVLSDLEKFNHPAVNYEVDIAKLPDNVNIGDTVYLVDEDEQLFLSARVLELTYSYSNESGTATLGDYLIETSQIDPQYRALAQELAKQNKGKDGTDAVVLNVSSVNGNMFKNTGISTILTVSISVGDSILDTAEKMHEVFGADAYLQWQVKNAGELEFKDVSLTDTRLSDGGFLFAVSAADVNNKSTFKCELYY</sequence>
<accession>A0A8E0ISI9</accession>
<dbReference type="EMBL" id="ANKD01000359">
    <property type="protein sequence ID" value="EPC74561.1"/>
    <property type="molecule type" value="Genomic_DNA"/>
</dbReference>
<dbReference type="AlphaFoldDB" id="A0A8E0ISI9"/>
<reference evidence="1 2" key="1">
    <citation type="journal article" date="2013" name="PLoS ONE">
        <title>Lactobacillus paracasei comparative genomics: towards species pan-genome definition and exploitation of diversity.</title>
        <authorList>
            <person name="Smokvina T."/>
            <person name="Wels M."/>
            <person name="Polka J."/>
            <person name="Chervaux C."/>
            <person name="Brisse S."/>
            <person name="Boekhorst J."/>
            <person name="van Hylckama Vlieg J.E."/>
            <person name="Siezen R.J."/>
        </authorList>
    </citation>
    <scope>NUCLEOTIDE SEQUENCE [LARGE SCALE GENOMIC DNA]</scope>
    <source>
        <strain evidence="1 2">Lpp71</strain>
    </source>
</reference>
<evidence type="ECO:0000313" key="2">
    <source>
        <dbReference type="Proteomes" id="UP000014252"/>
    </source>
</evidence>
<evidence type="ECO:0000313" key="1">
    <source>
        <dbReference type="EMBL" id="EPC74561.1"/>
    </source>
</evidence>